<dbReference type="GO" id="GO:0008233">
    <property type="term" value="F:peptidase activity"/>
    <property type="evidence" value="ECO:0007669"/>
    <property type="project" value="UniProtKB-KW"/>
</dbReference>
<dbReference type="Proteomes" id="UP000214746">
    <property type="component" value="Unassembled WGS sequence"/>
</dbReference>
<name>A0A2W1N9W0_PAEXE</name>
<dbReference type="InterPro" id="IPR009665">
    <property type="entry name" value="YyaC"/>
</dbReference>
<dbReference type="SUPFAM" id="SSF53163">
    <property type="entry name" value="HybD-like"/>
    <property type="match status" value="1"/>
</dbReference>
<dbReference type="InterPro" id="IPR023430">
    <property type="entry name" value="Pept_HybD-like_dom_sf"/>
</dbReference>
<comment type="caution">
    <text evidence="1">The sequence shown here is derived from an EMBL/GenBank/DDBJ whole genome shotgun (WGS) entry which is preliminary data.</text>
</comment>
<evidence type="ECO:0000313" key="2">
    <source>
        <dbReference type="Proteomes" id="UP000214746"/>
    </source>
</evidence>
<keyword evidence="2" id="KW-1185">Reference proteome</keyword>
<gene>
    <name evidence="1" type="primary">yyaC</name>
    <name evidence="1" type="ORF">CBW46_011095</name>
</gene>
<reference evidence="1" key="1">
    <citation type="submission" date="2018-06" db="EMBL/GenBank/DDBJ databases">
        <title>Paenibacillus xerothermodurans sp. nov. an extremely dry heat resistant spore forming bacterium isolated from the soil of Cape Canaveral, Florida.</title>
        <authorList>
            <person name="Seuylemezian A."/>
            <person name="Kaur N."/>
            <person name="Patil P."/>
            <person name="Patil P."/>
            <person name="Mayilraj S."/>
            <person name="Vaishampayan P."/>
        </authorList>
    </citation>
    <scope>NUCLEOTIDE SEQUENCE [LARGE SCALE GENOMIC DNA]</scope>
    <source>
        <strain evidence="1">ATCC 27380</strain>
    </source>
</reference>
<dbReference type="EMBL" id="NHRJ02000005">
    <property type="protein sequence ID" value="PZE20714.1"/>
    <property type="molecule type" value="Genomic_DNA"/>
</dbReference>
<dbReference type="AlphaFoldDB" id="A0A2W1N9W0"/>
<keyword evidence="1" id="KW-0645">Protease</keyword>
<dbReference type="NCBIfam" id="TIGR02841">
    <property type="entry name" value="spore_YyaC"/>
    <property type="match status" value="1"/>
</dbReference>
<dbReference type="Pfam" id="PF06866">
    <property type="entry name" value="DUF1256"/>
    <property type="match status" value="1"/>
</dbReference>
<dbReference type="OrthoDB" id="9815953at2"/>
<dbReference type="GO" id="GO:0006508">
    <property type="term" value="P:proteolysis"/>
    <property type="evidence" value="ECO:0007669"/>
    <property type="project" value="UniProtKB-KW"/>
</dbReference>
<evidence type="ECO:0000313" key="1">
    <source>
        <dbReference type="EMBL" id="PZE20714.1"/>
    </source>
</evidence>
<organism evidence="1 2">
    <name type="scientific">Paenibacillus xerothermodurans</name>
    <dbReference type="NCBI Taxonomy" id="1977292"/>
    <lineage>
        <taxon>Bacteria</taxon>
        <taxon>Bacillati</taxon>
        <taxon>Bacillota</taxon>
        <taxon>Bacilli</taxon>
        <taxon>Bacillales</taxon>
        <taxon>Paenibacillaceae</taxon>
        <taxon>Paenibacillus</taxon>
    </lineage>
</organism>
<keyword evidence="1" id="KW-0378">Hydrolase</keyword>
<protein>
    <submittedName>
        <fullName evidence="1">Spore protease YyaC</fullName>
    </submittedName>
</protein>
<proteinExistence type="predicted"/>
<sequence length="201" mass="21668">MPSEIEGSIAWNERGAAQFRKRVSGAELPSFLRSIQLQGLGTNDLLFLCIGTDRSTGDALGPMVGTMLQEAGHTDVIGTLEYPLDAGNFTERITQIPPGKKVIAIDACLGQPASLMCYQVSNQPLEPGKSMNRQLPTVGDYSIAAIVNVDSGNKYSILQSTSLYRVISMAKEIVTAVQAVFPCQQNNIIDTLTQYPTGDEL</sequence>
<dbReference type="RefSeq" id="WP_089200086.1">
    <property type="nucleotide sequence ID" value="NZ_NHRJ02000005.1"/>
</dbReference>
<accession>A0A2W1N9W0</accession>